<accession>A0A1V9G5H2</accession>
<evidence type="ECO:0000313" key="2">
    <source>
        <dbReference type="EMBL" id="OQP65885.1"/>
    </source>
</evidence>
<proteinExistence type="predicted"/>
<dbReference type="EMBL" id="LVYD01000013">
    <property type="protein sequence ID" value="OQP65885.1"/>
    <property type="molecule type" value="Genomic_DNA"/>
</dbReference>
<sequence>MWGMLPLLVLFMSACKTIPQQRPAVSLQVFYNELTPYGQWLNDPDYGYIWVPAVDAGFQPYYTNGYWIMTVYGQMWVSDYPWGWAPFHYGRWSWSDFYGWIWIPDTIWGPAWVCWRSGGGYYGWAPLTPGINISISFSSYNCPPNWWIFIPEKYIHSRTFHRYHEGRGNNDHIIKVTKFVQNTYINNQVTYVAGPKAEDINRATHEKVPVYRIHNNDRPEKTKVEERTVAIYRPEFRGAENKNQLPAPPGVKNNDHPLIKKPQADAIKEGKPAVISDQGPTPSQPPVPPPALPPVKQQKSIPENKPIENRVPVPARAEKQKPVFEKPAGKPVQVPSPAKQQRPVPEIKPVQKRAIPAPEKPKPVIQRPTRPGQISPPAKQPAPSPVAPSRKTRRKDD</sequence>
<protein>
    <submittedName>
        <fullName evidence="2">Uncharacterized protein</fullName>
    </submittedName>
</protein>
<dbReference type="InterPro" id="IPR046535">
    <property type="entry name" value="DUF6600"/>
</dbReference>
<organism evidence="2 3">
    <name type="scientific">Niastella vici</name>
    <dbReference type="NCBI Taxonomy" id="1703345"/>
    <lineage>
        <taxon>Bacteria</taxon>
        <taxon>Pseudomonadati</taxon>
        <taxon>Bacteroidota</taxon>
        <taxon>Chitinophagia</taxon>
        <taxon>Chitinophagales</taxon>
        <taxon>Chitinophagaceae</taxon>
        <taxon>Niastella</taxon>
    </lineage>
</organism>
<dbReference type="Proteomes" id="UP000192796">
    <property type="component" value="Unassembled WGS sequence"/>
</dbReference>
<feature type="compositionally biased region" description="Pro residues" evidence="1">
    <location>
        <begin position="282"/>
        <end position="293"/>
    </location>
</feature>
<comment type="caution">
    <text evidence="2">The sequence shown here is derived from an EMBL/GenBank/DDBJ whole genome shotgun (WGS) entry which is preliminary data.</text>
</comment>
<gene>
    <name evidence="2" type="ORF">A3860_14935</name>
</gene>
<evidence type="ECO:0000256" key="1">
    <source>
        <dbReference type="SAM" id="MobiDB-lite"/>
    </source>
</evidence>
<evidence type="ECO:0000313" key="3">
    <source>
        <dbReference type="Proteomes" id="UP000192796"/>
    </source>
</evidence>
<dbReference type="AlphaFoldDB" id="A0A1V9G5H2"/>
<feature type="region of interest" description="Disordered" evidence="1">
    <location>
        <begin position="235"/>
        <end position="258"/>
    </location>
</feature>
<feature type="region of interest" description="Disordered" evidence="1">
    <location>
        <begin position="273"/>
        <end position="397"/>
    </location>
</feature>
<reference evidence="2 3" key="1">
    <citation type="submission" date="2016-03" db="EMBL/GenBank/DDBJ databases">
        <title>Niastella vici sp. nov., isolated from farmland soil.</title>
        <authorList>
            <person name="Chen L."/>
            <person name="Wang D."/>
            <person name="Yang S."/>
            <person name="Wang G."/>
        </authorList>
    </citation>
    <scope>NUCLEOTIDE SEQUENCE [LARGE SCALE GENOMIC DNA]</scope>
    <source>
        <strain evidence="2 3">DJ57</strain>
    </source>
</reference>
<keyword evidence="3" id="KW-1185">Reference proteome</keyword>
<name>A0A1V9G5H2_9BACT</name>
<dbReference type="Pfam" id="PF20245">
    <property type="entry name" value="DUF6600"/>
    <property type="match status" value="1"/>
</dbReference>
<feature type="compositionally biased region" description="Basic and acidic residues" evidence="1">
    <location>
        <begin position="316"/>
        <end position="328"/>
    </location>
</feature>
<dbReference type="STRING" id="1703345.A3860_14935"/>